<protein>
    <submittedName>
        <fullName evidence="2">Uncharacterized protein</fullName>
    </submittedName>
</protein>
<feature type="non-terminal residue" evidence="2">
    <location>
        <position position="91"/>
    </location>
</feature>
<accession>A0AAN4ZU56</accession>
<dbReference type="Proteomes" id="UP001328107">
    <property type="component" value="Unassembled WGS sequence"/>
</dbReference>
<name>A0AAN4ZU56_9BILA</name>
<feature type="non-terminal residue" evidence="2">
    <location>
        <position position="1"/>
    </location>
</feature>
<sequence>KKFHGGFMALITPLEIRVVQTAQELRCERMTQEEFCQYPTKEASRDRVYSNHRCNWTGPSVRSACNADGKPLPSPVLANGAAPSNGATSSA</sequence>
<evidence type="ECO:0000313" key="3">
    <source>
        <dbReference type="Proteomes" id="UP001328107"/>
    </source>
</evidence>
<comment type="caution">
    <text evidence="2">The sequence shown here is derived from an EMBL/GenBank/DDBJ whole genome shotgun (WGS) entry which is preliminary data.</text>
</comment>
<reference evidence="3" key="1">
    <citation type="submission" date="2022-10" db="EMBL/GenBank/DDBJ databases">
        <title>Genome assembly of Pristionchus species.</title>
        <authorList>
            <person name="Yoshida K."/>
            <person name="Sommer R.J."/>
        </authorList>
    </citation>
    <scope>NUCLEOTIDE SEQUENCE [LARGE SCALE GENOMIC DNA]</scope>
    <source>
        <strain evidence="3">RS5460</strain>
    </source>
</reference>
<proteinExistence type="predicted"/>
<feature type="region of interest" description="Disordered" evidence="1">
    <location>
        <begin position="67"/>
        <end position="91"/>
    </location>
</feature>
<gene>
    <name evidence="2" type="ORF">PMAYCL1PPCAC_14155</name>
</gene>
<evidence type="ECO:0000256" key="1">
    <source>
        <dbReference type="SAM" id="MobiDB-lite"/>
    </source>
</evidence>
<organism evidence="2 3">
    <name type="scientific">Pristionchus mayeri</name>
    <dbReference type="NCBI Taxonomy" id="1317129"/>
    <lineage>
        <taxon>Eukaryota</taxon>
        <taxon>Metazoa</taxon>
        <taxon>Ecdysozoa</taxon>
        <taxon>Nematoda</taxon>
        <taxon>Chromadorea</taxon>
        <taxon>Rhabditida</taxon>
        <taxon>Rhabditina</taxon>
        <taxon>Diplogasteromorpha</taxon>
        <taxon>Diplogasteroidea</taxon>
        <taxon>Neodiplogasteridae</taxon>
        <taxon>Pristionchus</taxon>
    </lineage>
</organism>
<dbReference type="AlphaFoldDB" id="A0AAN4ZU56"/>
<keyword evidence="3" id="KW-1185">Reference proteome</keyword>
<evidence type="ECO:0000313" key="2">
    <source>
        <dbReference type="EMBL" id="GMR43960.1"/>
    </source>
</evidence>
<dbReference type="EMBL" id="BTRK01000003">
    <property type="protein sequence ID" value="GMR43960.1"/>
    <property type="molecule type" value="Genomic_DNA"/>
</dbReference>